<dbReference type="EMBL" id="OX465085">
    <property type="protein sequence ID" value="CAI9300997.1"/>
    <property type="molecule type" value="Genomic_DNA"/>
</dbReference>
<evidence type="ECO:0000313" key="4">
    <source>
        <dbReference type="Proteomes" id="UP001177003"/>
    </source>
</evidence>
<proteinExistence type="predicted"/>
<gene>
    <name evidence="3" type="ORF">LSALG_LOCUS39585</name>
</gene>
<feature type="domain" description="DUF8040" evidence="2">
    <location>
        <begin position="23"/>
        <end position="79"/>
    </location>
</feature>
<dbReference type="PANTHER" id="PTHR46929">
    <property type="entry name" value="EXPRESSED PROTEIN"/>
    <property type="match status" value="1"/>
</dbReference>
<keyword evidence="4" id="KW-1185">Reference proteome</keyword>
<sequence>MANKKRVRLPTRKVILERQSVREELLHNLLEGGQYRDLIRMSENVVRRLCEILQTVGGLRRPQRMSVEEHVARFLHISKPEVASLRTKKIANFDDMLVLFAKDMASGVHVETTKERNDRLNKNEKVQVETIKEVDDLLANNEIHLENEYVDLDDDIQGVIPTPFSQGQSSGEKKCKSKKRKFE</sequence>
<feature type="region of interest" description="Disordered" evidence="1">
    <location>
        <begin position="160"/>
        <end position="183"/>
    </location>
</feature>
<reference evidence="3" key="1">
    <citation type="submission" date="2023-04" db="EMBL/GenBank/DDBJ databases">
        <authorList>
            <person name="Vijverberg K."/>
            <person name="Xiong W."/>
            <person name="Schranz E."/>
        </authorList>
    </citation>
    <scope>NUCLEOTIDE SEQUENCE</scope>
</reference>
<evidence type="ECO:0000256" key="1">
    <source>
        <dbReference type="SAM" id="MobiDB-lite"/>
    </source>
</evidence>
<dbReference type="Pfam" id="PF26138">
    <property type="entry name" value="DUF8040"/>
    <property type="match status" value="1"/>
</dbReference>
<dbReference type="PANTHER" id="PTHR46929:SF4">
    <property type="entry name" value="MYB_SANT-LIKE DOMAIN-CONTAINING PROTEIN"/>
    <property type="match status" value="1"/>
</dbReference>
<organism evidence="3 4">
    <name type="scientific">Lactuca saligna</name>
    <name type="common">Willowleaf lettuce</name>
    <dbReference type="NCBI Taxonomy" id="75948"/>
    <lineage>
        <taxon>Eukaryota</taxon>
        <taxon>Viridiplantae</taxon>
        <taxon>Streptophyta</taxon>
        <taxon>Embryophyta</taxon>
        <taxon>Tracheophyta</taxon>
        <taxon>Spermatophyta</taxon>
        <taxon>Magnoliopsida</taxon>
        <taxon>eudicotyledons</taxon>
        <taxon>Gunneridae</taxon>
        <taxon>Pentapetalae</taxon>
        <taxon>asterids</taxon>
        <taxon>campanulids</taxon>
        <taxon>Asterales</taxon>
        <taxon>Asteraceae</taxon>
        <taxon>Cichorioideae</taxon>
        <taxon>Cichorieae</taxon>
        <taxon>Lactucinae</taxon>
        <taxon>Lactuca</taxon>
    </lineage>
</organism>
<dbReference type="InterPro" id="IPR058353">
    <property type="entry name" value="DUF8040"/>
</dbReference>
<accession>A0AA36A0H0</accession>
<evidence type="ECO:0000313" key="3">
    <source>
        <dbReference type="EMBL" id="CAI9300997.1"/>
    </source>
</evidence>
<evidence type="ECO:0000259" key="2">
    <source>
        <dbReference type="Pfam" id="PF26138"/>
    </source>
</evidence>
<dbReference type="Proteomes" id="UP001177003">
    <property type="component" value="Chromosome 9"/>
</dbReference>
<dbReference type="AlphaFoldDB" id="A0AA36A0H0"/>
<protein>
    <recommendedName>
        <fullName evidence="2">DUF8040 domain-containing protein</fullName>
    </recommendedName>
</protein>
<name>A0AA36A0H0_LACSI</name>